<accession>A0A8E5ML45</accession>
<reference evidence="1" key="1">
    <citation type="submission" date="2020-03" db="EMBL/GenBank/DDBJ databases">
        <title>A mixture of massive structural variations and highly conserved coding sequences in Ustilaginoidea virens genome.</title>
        <authorList>
            <person name="Zhang K."/>
            <person name="Zhao Z."/>
            <person name="Zhang Z."/>
            <person name="Li Y."/>
            <person name="Hsiang T."/>
            <person name="Sun W."/>
        </authorList>
    </citation>
    <scope>NUCLEOTIDE SEQUENCE</scope>
    <source>
        <strain evidence="1">UV-8b</strain>
    </source>
</reference>
<name>A0A8E5ML45_USTVR</name>
<proteinExistence type="predicted"/>
<organism evidence="1 2">
    <name type="scientific">Ustilaginoidea virens</name>
    <name type="common">Rice false smut fungus</name>
    <name type="synonym">Villosiclava virens</name>
    <dbReference type="NCBI Taxonomy" id="1159556"/>
    <lineage>
        <taxon>Eukaryota</taxon>
        <taxon>Fungi</taxon>
        <taxon>Dikarya</taxon>
        <taxon>Ascomycota</taxon>
        <taxon>Pezizomycotina</taxon>
        <taxon>Sordariomycetes</taxon>
        <taxon>Hypocreomycetidae</taxon>
        <taxon>Hypocreales</taxon>
        <taxon>Clavicipitaceae</taxon>
        <taxon>Ustilaginoidea</taxon>
    </lineage>
</organism>
<evidence type="ECO:0000313" key="2">
    <source>
        <dbReference type="Proteomes" id="UP000027002"/>
    </source>
</evidence>
<dbReference type="EMBL" id="CP072758">
    <property type="protein sequence ID" value="QUC23317.1"/>
    <property type="molecule type" value="Genomic_DNA"/>
</dbReference>
<dbReference type="RefSeq" id="XP_043000990.1">
    <property type="nucleotide sequence ID" value="XM_043145055.1"/>
</dbReference>
<keyword evidence="2" id="KW-1185">Reference proteome</keyword>
<dbReference type="KEGG" id="uvi:66068335"/>
<evidence type="ECO:0000313" key="1">
    <source>
        <dbReference type="EMBL" id="QUC23317.1"/>
    </source>
</evidence>
<dbReference type="GeneID" id="66068335"/>
<gene>
    <name evidence="1" type="ORF">UV8b_07558</name>
</gene>
<dbReference type="AlphaFoldDB" id="A0A8E5ML45"/>
<protein>
    <submittedName>
        <fullName evidence="1">Uncharacterized protein</fullName>
    </submittedName>
</protein>
<sequence length="59" mass="5430">MTSDTTRAGSSDTGLTCSESVAGDGYIAAAGVIDDVSAGGAGAAGILTSNLPGRAGPSA</sequence>
<dbReference type="Proteomes" id="UP000027002">
    <property type="component" value="Chromosome 6"/>
</dbReference>